<dbReference type="AlphaFoldDB" id="A0A517T902"/>
<proteinExistence type="predicted"/>
<evidence type="ECO:0000313" key="1">
    <source>
        <dbReference type="EMBL" id="QDT64846.1"/>
    </source>
</evidence>
<name>A0A517T902_9PLAN</name>
<dbReference type="RefSeq" id="WP_145262347.1">
    <property type="nucleotide sequence ID" value="NZ_CP036316.1"/>
</dbReference>
<protein>
    <submittedName>
        <fullName evidence="1">Uncharacterized protein</fullName>
    </submittedName>
</protein>
<dbReference type="Proteomes" id="UP000319976">
    <property type="component" value="Chromosome"/>
</dbReference>
<dbReference type="EMBL" id="CP036316">
    <property type="protein sequence ID" value="QDT64846.1"/>
    <property type="molecule type" value="Genomic_DNA"/>
</dbReference>
<keyword evidence="2" id="KW-1185">Reference proteome</keyword>
<dbReference type="KEGG" id="chya:V22_20890"/>
<organism evidence="1 2">
    <name type="scientific">Calycomorphotria hydatis</name>
    <dbReference type="NCBI Taxonomy" id="2528027"/>
    <lineage>
        <taxon>Bacteria</taxon>
        <taxon>Pseudomonadati</taxon>
        <taxon>Planctomycetota</taxon>
        <taxon>Planctomycetia</taxon>
        <taxon>Planctomycetales</taxon>
        <taxon>Planctomycetaceae</taxon>
        <taxon>Calycomorphotria</taxon>
    </lineage>
</organism>
<dbReference type="OrthoDB" id="9930090at2"/>
<accession>A0A517T902</accession>
<gene>
    <name evidence="1" type="ORF">V22_20890</name>
</gene>
<reference evidence="1 2" key="1">
    <citation type="submission" date="2019-02" db="EMBL/GenBank/DDBJ databases">
        <title>Deep-cultivation of Planctomycetes and their phenomic and genomic characterization uncovers novel biology.</title>
        <authorList>
            <person name="Wiegand S."/>
            <person name="Jogler M."/>
            <person name="Boedeker C."/>
            <person name="Pinto D."/>
            <person name="Vollmers J."/>
            <person name="Rivas-Marin E."/>
            <person name="Kohn T."/>
            <person name="Peeters S.H."/>
            <person name="Heuer A."/>
            <person name="Rast P."/>
            <person name="Oberbeckmann S."/>
            <person name="Bunk B."/>
            <person name="Jeske O."/>
            <person name="Meyerdierks A."/>
            <person name="Storesund J.E."/>
            <person name="Kallscheuer N."/>
            <person name="Luecker S."/>
            <person name="Lage O.M."/>
            <person name="Pohl T."/>
            <person name="Merkel B.J."/>
            <person name="Hornburger P."/>
            <person name="Mueller R.-W."/>
            <person name="Bruemmer F."/>
            <person name="Labrenz M."/>
            <person name="Spormann A.M."/>
            <person name="Op den Camp H."/>
            <person name="Overmann J."/>
            <person name="Amann R."/>
            <person name="Jetten M.S.M."/>
            <person name="Mascher T."/>
            <person name="Medema M.H."/>
            <person name="Devos D.P."/>
            <person name="Kaster A.-K."/>
            <person name="Ovreas L."/>
            <person name="Rohde M."/>
            <person name="Galperin M.Y."/>
            <person name="Jogler C."/>
        </authorList>
    </citation>
    <scope>NUCLEOTIDE SEQUENCE [LARGE SCALE GENOMIC DNA]</scope>
    <source>
        <strain evidence="1 2">V22</strain>
    </source>
</reference>
<sequence>MIETDVDVRQHFSNPVWVRCHRLLTQAPTPLRGRRQRLVESVKHDIEVNPQNVIDDQRLRALDTLFRQIFG</sequence>
<evidence type="ECO:0000313" key="2">
    <source>
        <dbReference type="Proteomes" id="UP000319976"/>
    </source>
</evidence>